<sequence>MISLALAYLRDRPLTTALNVLLLAISVAMLVLLLQFGEQARERLERDAQGIDLVVGAKGSPLQLILSSIFHVDQPTGNIPYESLETLRNNPAIARVVPLALGDNFRGFRIVGTDATFAQSYGLELAEGEQFGGPMQAVIGSKVAEETGAQLGQKFIGNHGFASEESQGHDHAPFETVGILAPSGTVADRLILTSVESVWDVHGIEHDHLEEGHEGHEDHDHDHDRADMPKAAQPQMPSLQPDLTALLVTYRNASAAIRVPAMIDRQTEMQAAVPAIETARLLELLGASLDGIRVFAWMLAATGGLAIFVALLNMARGREGDLALLRVMGASPVQVFATVILEGVITATLGAVLGWIGAHGLIAIARSQFATLADLGLAAWAPVSGEVLLIVAVIAIGAVAALIPAMRVYKIDPARVLARH</sequence>
<evidence type="ECO:0000256" key="2">
    <source>
        <dbReference type="ARBA" id="ARBA00022475"/>
    </source>
</evidence>
<evidence type="ECO:0000256" key="4">
    <source>
        <dbReference type="ARBA" id="ARBA00022989"/>
    </source>
</evidence>
<dbReference type="eggNOG" id="COG4591">
    <property type="taxonomic scope" value="Bacteria"/>
</dbReference>
<feature type="domain" description="ABC3 transporter permease C-terminal" evidence="8">
    <location>
        <begin position="294"/>
        <end position="413"/>
    </location>
</feature>
<dbReference type="OrthoDB" id="9784014at2"/>
<dbReference type="InterPro" id="IPR051125">
    <property type="entry name" value="ABC-4/HrtB_transporter"/>
</dbReference>
<proteinExistence type="predicted"/>
<dbReference type="RefSeq" id="WP_034959416.1">
    <property type="nucleotide sequence ID" value="NZ_JMIW01000002.1"/>
</dbReference>
<reference evidence="10 11" key="1">
    <citation type="submission" date="2014-04" db="EMBL/GenBank/DDBJ databases">
        <title>A comprehensive comparison of genomes of Erythrobacter spp. strains.</title>
        <authorList>
            <person name="Zheng Q."/>
        </authorList>
    </citation>
    <scope>NUCLEOTIDE SEQUENCE [LARGE SCALE GENOMIC DNA]</scope>
    <source>
        <strain evidence="10 11">DSM 6997</strain>
    </source>
</reference>
<evidence type="ECO:0000313" key="10">
    <source>
        <dbReference type="EMBL" id="KEO90954.1"/>
    </source>
</evidence>
<keyword evidence="4 7" id="KW-1133">Transmembrane helix</keyword>
<feature type="region of interest" description="Disordered" evidence="6">
    <location>
        <begin position="211"/>
        <end position="235"/>
    </location>
</feature>
<protein>
    <submittedName>
        <fullName evidence="10">ABC transporter permease</fullName>
    </submittedName>
</protein>
<dbReference type="Proteomes" id="UP000027647">
    <property type="component" value="Unassembled WGS sequence"/>
</dbReference>
<evidence type="ECO:0000256" key="1">
    <source>
        <dbReference type="ARBA" id="ARBA00004651"/>
    </source>
</evidence>
<organism evidence="10 11">
    <name type="scientific">Erythrobacter longus</name>
    <dbReference type="NCBI Taxonomy" id="1044"/>
    <lineage>
        <taxon>Bacteria</taxon>
        <taxon>Pseudomonadati</taxon>
        <taxon>Pseudomonadota</taxon>
        <taxon>Alphaproteobacteria</taxon>
        <taxon>Sphingomonadales</taxon>
        <taxon>Erythrobacteraceae</taxon>
        <taxon>Erythrobacter/Porphyrobacter group</taxon>
        <taxon>Erythrobacter</taxon>
    </lineage>
</organism>
<dbReference type="InterPro" id="IPR025857">
    <property type="entry name" value="MacB_PCD"/>
</dbReference>
<comment type="caution">
    <text evidence="10">The sequence shown here is derived from an EMBL/GenBank/DDBJ whole genome shotgun (WGS) entry which is preliminary data.</text>
</comment>
<evidence type="ECO:0000259" key="8">
    <source>
        <dbReference type="Pfam" id="PF02687"/>
    </source>
</evidence>
<dbReference type="AlphaFoldDB" id="A0A074MBX8"/>
<feature type="transmembrane region" description="Helical" evidence="7">
    <location>
        <begin position="16"/>
        <end position="36"/>
    </location>
</feature>
<keyword evidence="2" id="KW-1003">Cell membrane</keyword>
<feature type="domain" description="MacB-like periplasmic core" evidence="9">
    <location>
        <begin position="16"/>
        <end position="197"/>
    </location>
</feature>
<feature type="transmembrane region" description="Helical" evidence="7">
    <location>
        <begin position="387"/>
        <end position="409"/>
    </location>
</feature>
<dbReference type="PANTHER" id="PTHR43738:SF2">
    <property type="entry name" value="ABC TRANSPORTER PERMEASE"/>
    <property type="match status" value="1"/>
</dbReference>
<comment type="subcellular location">
    <subcellularLocation>
        <location evidence="1">Cell membrane</location>
        <topology evidence="1">Multi-pass membrane protein</topology>
    </subcellularLocation>
</comment>
<evidence type="ECO:0000259" key="9">
    <source>
        <dbReference type="Pfam" id="PF12704"/>
    </source>
</evidence>
<keyword evidence="5 7" id="KW-0472">Membrane</keyword>
<evidence type="ECO:0000256" key="7">
    <source>
        <dbReference type="SAM" id="Phobius"/>
    </source>
</evidence>
<evidence type="ECO:0000256" key="6">
    <source>
        <dbReference type="SAM" id="MobiDB-lite"/>
    </source>
</evidence>
<dbReference type="GO" id="GO:0005886">
    <property type="term" value="C:plasma membrane"/>
    <property type="evidence" value="ECO:0007669"/>
    <property type="project" value="UniProtKB-SubCell"/>
</dbReference>
<evidence type="ECO:0000256" key="3">
    <source>
        <dbReference type="ARBA" id="ARBA00022692"/>
    </source>
</evidence>
<gene>
    <name evidence="10" type="ORF">EH31_07930</name>
</gene>
<dbReference type="Pfam" id="PF02687">
    <property type="entry name" value="FtsX"/>
    <property type="match status" value="1"/>
</dbReference>
<feature type="compositionally biased region" description="Basic and acidic residues" evidence="6">
    <location>
        <begin position="211"/>
        <end position="228"/>
    </location>
</feature>
<dbReference type="EMBL" id="JMIW01000002">
    <property type="protein sequence ID" value="KEO90954.1"/>
    <property type="molecule type" value="Genomic_DNA"/>
</dbReference>
<keyword evidence="11" id="KW-1185">Reference proteome</keyword>
<accession>A0A074MBX8</accession>
<dbReference type="STRING" id="1044.EH31_07930"/>
<name>A0A074MBX8_ERYLO</name>
<feature type="transmembrane region" description="Helical" evidence="7">
    <location>
        <begin position="335"/>
        <end position="356"/>
    </location>
</feature>
<evidence type="ECO:0000313" key="11">
    <source>
        <dbReference type="Proteomes" id="UP000027647"/>
    </source>
</evidence>
<dbReference type="Pfam" id="PF12704">
    <property type="entry name" value="MacB_PCD"/>
    <property type="match status" value="1"/>
</dbReference>
<dbReference type="PANTHER" id="PTHR43738">
    <property type="entry name" value="ABC TRANSPORTER, MEMBRANE PROTEIN"/>
    <property type="match status" value="1"/>
</dbReference>
<feature type="transmembrane region" description="Helical" evidence="7">
    <location>
        <begin position="294"/>
        <end position="315"/>
    </location>
</feature>
<keyword evidence="3 7" id="KW-0812">Transmembrane</keyword>
<dbReference type="InterPro" id="IPR003838">
    <property type="entry name" value="ABC3_permease_C"/>
</dbReference>
<evidence type="ECO:0000256" key="5">
    <source>
        <dbReference type="ARBA" id="ARBA00023136"/>
    </source>
</evidence>